<reference evidence="1 2" key="1">
    <citation type="journal article" date="2015" name="Proc. Natl. Acad. Sci. U.S.A.">
        <title>The resurrection genome of Boea hygrometrica: A blueprint for survival of dehydration.</title>
        <authorList>
            <person name="Xiao L."/>
            <person name="Yang G."/>
            <person name="Zhang L."/>
            <person name="Yang X."/>
            <person name="Zhao S."/>
            <person name="Ji Z."/>
            <person name="Zhou Q."/>
            <person name="Hu M."/>
            <person name="Wang Y."/>
            <person name="Chen M."/>
            <person name="Xu Y."/>
            <person name="Jin H."/>
            <person name="Xiao X."/>
            <person name="Hu G."/>
            <person name="Bao F."/>
            <person name="Hu Y."/>
            <person name="Wan P."/>
            <person name="Li L."/>
            <person name="Deng X."/>
            <person name="Kuang T."/>
            <person name="Xiang C."/>
            <person name="Zhu J.K."/>
            <person name="Oliver M.J."/>
            <person name="He Y."/>
        </authorList>
    </citation>
    <scope>NUCLEOTIDE SEQUENCE [LARGE SCALE GENOMIC DNA]</scope>
    <source>
        <strain evidence="2">cv. XS01</strain>
    </source>
</reference>
<keyword evidence="2" id="KW-1185">Reference proteome</keyword>
<dbReference type="SUPFAM" id="SSF50814">
    <property type="entry name" value="Lipocalins"/>
    <property type="match status" value="1"/>
</dbReference>
<dbReference type="PANTHER" id="PTHR36025:SF1">
    <property type="entry name" value="DIHYDROOROTATE DEHYDROGENASE (DUF3598)"/>
    <property type="match status" value="1"/>
</dbReference>
<proteinExistence type="predicted"/>
<accession>A0A2Z7CW54</accession>
<protein>
    <submittedName>
        <fullName evidence="1">Uncharacterized protein</fullName>
    </submittedName>
</protein>
<dbReference type="Proteomes" id="UP000250235">
    <property type="component" value="Unassembled WGS sequence"/>
</dbReference>
<dbReference type="AlphaFoldDB" id="A0A2Z7CW54"/>
<evidence type="ECO:0000313" key="2">
    <source>
        <dbReference type="Proteomes" id="UP000250235"/>
    </source>
</evidence>
<evidence type="ECO:0000313" key="1">
    <source>
        <dbReference type="EMBL" id="KZV49066.1"/>
    </source>
</evidence>
<dbReference type="InterPro" id="IPR012674">
    <property type="entry name" value="Calycin"/>
</dbReference>
<sequence length="496" mass="56336">MQSPCVGAFETFSSLSQSINRLKLLGIHAKSSSPRRRYGSYPCISCDCSDHRSKDVRTRGRRRGEFEMKAKGKENVWSVDNEMARVEKEKERTRRRRSKEGKRVRIVNRNGDRVMVSASMLTEVETVLQTQEPVILPEWNTFTSSVSGIWKGVGAVFSPITAKMEPIDIGSRNENLFDCYTVLHLDVVPSTSGTQKSQIQRKINWVTLNTYGEIQQSGSGLGDKDKDASIGKLNDHTFPKIDSFDFGSSDVMEEDVMGMKPGLVFFEDGSYSRGPMDIPIAGLDDSSYYLSPTFKFEQCLVKGCHNRLRVVHTVEFSDSGSDIQIMRVAAYEEKWVSPANFSDSSLFHNSETELDLKPFSQRKRVQPSQLTGSWKVFEISATPVYNEEISIREINSTPYVYLCMENLKKRSSPENLVYFGEEEMLDMQDVAVLWLPGGITAYVDVKKDGILCIGVGWYSDEGINLVMERDYGMDGKFKEVRWKTEMKRRWSNPPPM</sequence>
<name>A0A2Z7CW54_9LAMI</name>
<dbReference type="EMBL" id="KQ993789">
    <property type="protein sequence ID" value="KZV49066.1"/>
    <property type="molecule type" value="Genomic_DNA"/>
</dbReference>
<gene>
    <name evidence="1" type="ORF">F511_11017</name>
</gene>
<dbReference type="PANTHER" id="PTHR36025">
    <property type="entry name" value="DIHYDROOROTATE DEHYDROGENASE (DUF3598)"/>
    <property type="match status" value="1"/>
</dbReference>
<organism evidence="1 2">
    <name type="scientific">Dorcoceras hygrometricum</name>
    <dbReference type="NCBI Taxonomy" id="472368"/>
    <lineage>
        <taxon>Eukaryota</taxon>
        <taxon>Viridiplantae</taxon>
        <taxon>Streptophyta</taxon>
        <taxon>Embryophyta</taxon>
        <taxon>Tracheophyta</taxon>
        <taxon>Spermatophyta</taxon>
        <taxon>Magnoliopsida</taxon>
        <taxon>eudicotyledons</taxon>
        <taxon>Gunneridae</taxon>
        <taxon>Pentapetalae</taxon>
        <taxon>asterids</taxon>
        <taxon>lamiids</taxon>
        <taxon>Lamiales</taxon>
        <taxon>Gesneriaceae</taxon>
        <taxon>Didymocarpoideae</taxon>
        <taxon>Trichosporeae</taxon>
        <taxon>Loxocarpinae</taxon>
        <taxon>Dorcoceras</taxon>
    </lineage>
</organism>
<dbReference type="OrthoDB" id="1929023at2759"/>